<dbReference type="PANTHER" id="PTHR37984:SF5">
    <property type="entry name" value="PROTEIN NYNRIN-LIKE"/>
    <property type="match status" value="1"/>
</dbReference>
<dbReference type="InterPro" id="IPR043502">
    <property type="entry name" value="DNA/RNA_pol_sf"/>
</dbReference>
<name>A0A2G9TAA7_TELCI</name>
<dbReference type="PANTHER" id="PTHR37984">
    <property type="entry name" value="PROTEIN CBG26694"/>
    <property type="match status" value="1"/>
</dbReference>
<evidence type="ECO:0000256" key="1">
    <source>
        <dbReference type="SAM" id="MobiDB-lite"/>
    </source>
</evidence>
<organism evidence="2 3">
    <name type="scientific">Teladorsagia circumcincta</name>
    <name type="common">Brown stomach worm</name>
    <name type="synonym">Ostertagia circumcincta</name>
    <dbReference type="NCBI Taxonomy" id="45464"/>
    <lineage>
        <taxon>Eukaryota</taxon>
        <taxon>Metazoa</taxon>
        <taxon>Ecdysozoa</taxon>
        <taxon>Nematoda</taxon>
        <taxon>Chromadorea</taxon>
        <taxon>Rhabditida</taxon>
        <taxon>Rhabditina</taxon>
        <taxon>Rhabditomorpha</taxon>
        <taxon>Strongyloidea</taxon>
        <taxon>Trichostrongylidae</taxon>
        <taxon>Teladorsagia</taxon>
    </lineage>
</organism>
<protein>
    <submittedName>
        <fullName evidence="2">Uncharacterized protein</fullName>
    </submittedName>
</protein>
<sequence length="123" mass="13117">METNGQTAAGASGAHRSQCLRRSNPVHSGDFGLYRSSKATLGFEKDAEPASLPKRPVPYAALPAVEKEFERLEANVVISKVNYSEWAALIVIVRKLNGSLRICADFSTGLNDAGPPSISTTSP</sequence>
<proteinExistence type="predicted"/>
<dbReference type="EMBL" id="KZ391102">
    <property type="protein sequence ID" value="PIO54906.1"/>
    <property type="molecule type" value="Genomic_DNA"/>
</dbReference>
<dbReference type="OrthoDB" id="5919961at2759"/>
<evidence type="ECO:0000313" key="2">
    <source>
        <dbReference type="EMBL" id="PIO54906.1"/>
    </source>
</evidence>
<dbReference type="SUPFAM" id="SSF56672">
    <property type="entry name" value="DNA/RNA polymerases"/>
    <property type="match status" value="1"/>
</dbReference>
<feature type="region of interest" description="Disordered" evidence="1">
    <location>
        <begin position="1"/>
        <end position="28"/>
    </location>
</feature>
<dbReference type="Proteomes" id="UP000230423">
    <property type="component" value="Unassembled WGS sequence"/>
</dbReference>
<reference evidence="2 3" key="1">
    <citation type="submission" date="2015-09" db="EMBL/GenBank/DDBJ databases">
        <title>Draft genome of the parasitic nematode Teladorsagia circumcincta isolate WARC Sus (inbred).</title>
        <authorList>
            <person name="Mitreva M."/>
        </authorList>
    </citation>
    <scope>NUCLEOTIDE SEQUENCE [LARGE SCALE GENOMIC DNA]</scope>
    <source>
        <strain evidence="2 3">S</strain>
    </source>
</reference>
<gene>
    <name evidence="2" type="ORF">TELCIR_23719</name>
</gene>
<dbReference type="Gene3D" id="3.10.10.10">
    <property type="entry name" value="HIV Type 1 Reverse Transcriptase, subunit A, domain 1"/>
    <property type="match status" value="1"/>
</dbReference>
<dbReference type="InterPro" id="IPR050951">
    <property type="entry name" value="Retrovirus_Pol_polyprotein"/>
</dbReference>
<dbReference type="AlphaFoldDB" id="A0A2G9TAA7"/>
<accession>A0A2G9TAA7</accession>
<evidence type="ECO:0000313" key="3">
    <source>
        <dbReference type="Proteomes" id="UP000230423"/>
    </source>
</evidence>
<keyword evidence="3" id="KW-1185">Reference proteome</keyword>